<keyword evidence="2" id="KW-0378">Hydrolase</keyword>
<evidence type="ECO:0000313" key="2">
    <source>
        <dbReference type="EMBL" id="QFG02692.1"/>
    </source>
</evidence>
<dbReference type="InterPro" id="IPR000073">
    <property type="entry name" value="AB_hydrolase_1"/>
</dbReference>
<name>A0ABX6C0F4_9CHLR</name>
<accession>A0ABX6C0F4</accession>
<keyword evidence="3" id="KW-1185">Reference proteome</keyword>
<sequence length="292" mass="31437">MPYAPTNGIQLYYETHGEPGGRPMLLVMGLGAQMTLWEPDFCEMLAREGFYVIRFDNRDVGLSTKIEGGPQPDLAKALAGDHSTASYTLWDMADDAVGLLDHLGIERAHIAGASMGGMIVQCIAIRHPERVRSMTSIMSTTGNPNVGQPQPEAMAALLAPPPERREEAIEQGLRTWTTIGSPAYPADPAELRARIAADYDRCFYPEGTARQLVAILATGDRTEGLARVRVPTLVIHGEADPLVTLTGGQATAEAIPGARLLTFPGMGHDLPRALWPEFVRAIAELAREADGG</sequence>
<gene>
    <name evidence="2" type="ORF">Tbon_05085</name>
</gene>
<dbReference type="InterPro" id="IPR050471">
    <property type="entry name" value="AB_hydrolase"/>
</dbReference>
<dbReference type="SUPFAM" id="SSF53474">
    <property type="entry name" value="alpha/beta-Hydrolases"/>
    <property type="match status" value="1"/>
</dbReference>
<feature type="domain" description="AB hydrolase-1" evidence="1">
    <location>
        <begin position="23"/>
        <end position="269"/>
    </location>
</feature>
<evidence type="ECO:0000313" key="3">
    <source>
        <dbReference type="Proteomes" id="UP000326331"/>
    </source>
</evidence>
<protein>
    <submittedName>
        <fullName evidence="2">Alpha/beta fold hydrolase</fullName>
    </submittedName>
</protein>
<dbReference type="InterPro" id="IPR029058">
    <property type="entry name" value="AB_hydrolase_fold"/>
</dbReference>
<dbReference type="Gene3D" id="3.40.50.1820">
    <property type="entry name" value="alpha/beta hydrolase"/>
    <property type="match status" value="1"/>
</dbReference>
<dbReference type="Pfam" id="PF00561">
    <property type="entry name" value="Abhydrolase_1"/>
    <property type="match status" value="1"/>
</dbReference>
<reference evidence="2 3" key="1">
    <citation type="submission" date="2019-10" db="EMBL/GenBank/DDBJ databases">
        <title>Thermopilla bonchosmolovskayae gen. nov., sp. nov., a moderately thermophilic Chloroflexi bacterium from a Chukotka hot spring (Arctic, Russia), representing a novel classis Thermopillaia, which include previously uncultivated lineage OLB14.</title>
        <authorList>
            <person name="Kochetkova T.V."/>
            <person name="Zayulina K.S."/>
            <person name="Zhigarkov V.S."/>
            <person name="Minaev N.V."/>
            <person name="Novikov A."/>
            <person name="Toshchakov S.V."/>
            <person name="Elcheninov A.G."/>
            <person name="Kublanov I.V."/>
        </authorList>
    </citation>
    <scope>NUCLEOTIDE SEQUENCE [LARGE SCALE GENOMIC DNA]</scope>
    <source>
        <strain evidence="2 3">3753O</strain>
    </source>
</reference>
<dbReference type="GO" id="GO:0016787">
    <property type="term" value="F:hydrolase activity"/>
    <property type="evidence" value="ECO:0007669"/>
    <property type="project" value="UniProtKB-KW"/>
</dbReference>
<organism evidence="2 3">
    <name type="scientific">Tepidiforma bonchosmolovskayae</name>
    <dbReference type="NCBI Taxonomy" id="2601677"/>
    <lineage>
        <taxon>Bacteria</taxon>
        <taxon>Bacillati</taxon>
        <taxon>Chloroflexota</taxon>
        <taxon>Tepidiformia</taxon>
        <taxon>Tepidiformales</taxon>
        <taxon>Tepidiformaceae</taxon>
        <taxon>Tepidiforma</taxon>
    </lineage>
</organism>
<dbReference type="EMBL" id="CP042829">
    <property type="protein sequence ID" value="QFG02692.1"/>
    <property type="molecule type" value="Genomic_DNA"/>
</dbReference>
<dbReference type="RefSeq" id="WP_158066617.1">
    <property type="nucleotide sequence ID" value="NZ_CP042829.1"/>
</dbReference>
<dbReference type="Proteomes" id="UP000326331">
    <property type="component" value="Chromosome"/>
</dbReference>
<dbReference type="PANTHER" id="PTHR43433">
    <property type="entry name" value="HYDROLASE, ALPHA/BETA FOLD FAMILY PROTEIN"/>
    <property type="match status" value="1"/>
</dbReference>
<proteinExistence type="predicted"/>
<evidence type="ECO:0000259" key="1">
    <source>
        <dbReference type="Pfam" id="PF00561"/>
    </source>
</evidence>
<dbReference type="PANTHER" id="PTHR43433:SF5">
    <property type="entry name" value="AB HYDROLASE-1 DOMAIN-CONTAINING PROTEIN"/>
    <property type="match status" value="1"/>
</dbReference>